<evidence type="ECO:0000313" key="4">
    <source>
        <dbReference type="Proteomes" id="UP000650485"/>
    </source>
</evidence>
<organism evidence="3 4">
    <name type="scientific">Weissella confusa</name>
    <name type="common">Lactobacillus confusus</name>
    <dbReference type="NCBI Taxonomy" id="1583"/>
    <lineage>
        <taxon>Bacteria</taxon>
        <taxon>Bacillati</taxon>
        <taxon>Bacillota</taxon>
        <taxon>Bacilli</taxon>
        <taxon>Lactobacillales</taxon>
        <taxon>Lactobacillaceae</taxon>
        <taxon>Weissella</taxon>
    </lineage>
</organism>
<dbReference type="GO" id="GO:0006465">
    <property type="term" value="P:signal peptide processing"/>
    <property type="evidence" value="ECO:0007669"/>
    <property type="project" value="InterPro"/>
</dbReference>
<dbReference type="EMBL" id="JACSZT010000002">
    <property type="protein sequence ID" value="MBC6498213.1"/>
    <property type="molecule type" value="Genomic_DNA"/>
</dbReference>
<dbReference type="CDD" id="cd06530">
    <property type="entry name" value="S26_SPase_I"/>
    <property type="match status" value="1"/>
</dbReference>
<reference evidence="3" key="1">
    <citation type="submission" date="2020-08" db="EMBL/GenBank/DDBJ databases">
        <title>Complete genome sequence of Weissella confusa strain FS54 provides insights into metabolic potential.</title>
        <authorList>
            <person name="Fhoula I."/>
            <person name="Najjari A."/>
            <person name="Lekired A."/>
            <person name="Bessrour-Aouam N."/>
            <person name="Jaballah S."/>
            <person name="Klibi N."/>
            <person name="Ouzari H.-I."/>
        </authorList>
    </citation>
    <scope>NUCLEOTIDE SEQUENCE</scope>
    <source>
        <strain evidence="3">FS54</strain>
    </source>
</reference>
<dbReference type="Proteomes" id="UP000650485">
    <property type="component" value="Unassembled WGS sequence"/>
</dbReference>
<evidence type="ECO:0000259" key="2">
    <source>
        <dbReference type="Pfam" id="PF10502"/>
    </source>
</evidence>
<dbReference type="AlphaFoldDB" id="A0A923NDZ7"/>
<dbReference type="InterPro" id="IPR036286">
    <property type="entry name" value="LexA/Signal_pep-like_sf"/>
</dbReference>
<feature type="transmembrane region" description="Helical" evidence="1">
    <location>
        <begin position="6"/>
        <end position="24"/>
    </location>
</feature>
<proteinExistence type="predicted"/>
<keyword evidence="1" id="KW-0812">Transmembrane</keyword>
<gene>
    <name evidence="3" type="ORF">H7R52_01480</name>
</gene>
<accession>A0A923NDZ7</accession>
<dbReference type="Gene3D" id="2.10.109.10">
    <property type="entry name" value="Umud Fragment, subunit A"/>
    <property type="match status" value="1"/>
</dbReference>
<dbReference type="SUPFAM" id="SSF51306">
    <property type="entry name" value="LexA/Signal peptidase"/>
    <property type="match status" value="1"/>
</dbReference>
<feature type="domain" description="Peptidase S26" evidence="2">
    <location>
        <begin position="9"/>
        <end position="64"/>
    </location>
</feature>
<protein>
    <submittedName>
        <fullName evidence="3">S26 family signal peptidase</fullName>
    </submittedName>
</protein>
<evidence type="ECO:0000256" key="1">
    <source>
        <dbReference type="SAM" id="Phobius"/>
    </source>
</evidence>
<dbReference type="InterPro" id="IPR019533">
    <property type="entry name" value="Peptidase_S26"/>
</dbReference>
<dbReference type="GO" id="GO:0004252">
    <property type="term" value="F:serine-type endopeptidase activity"/>
    <property type="evidence" value="ECO:0007669"/>
    <property type="project" value="InterPro"/>
</dbReference>
<evidence type="ECO:0000313" key="3">
    <source>
        <dbReference type="EMBL" id="MBC6498213.1"/>
    </source>
</evidence>
<keyword evidence="1" id="KW-0472">Membrane</keyword>
<name>A0A923NDZ7_WEICO</name>
<dbReference type="Pfam" id="PF10502">
    <property type="entry name" value="Peptidase_S26"/>
    <property type="match status" value="1"/>
</dbReference>
<sequence length="92" mass="10318">MGWQRQNPIAIGLIIALLIKSYWFTLVRVDGTSMEPNLTNNERVFVLKPDKVHRGSVVVFDAYGEDPEVDGHKIIKDTAIIAVSFLLPVNEP</sequence>
<comment type="caution">
    <text evidence="3">The sequence shown here is derived from an EMBL/GenBank/DDBJ whole genome shotgun (WGS) entry which is preliminary data.</text>
</comment>
<keyword evidence="1" id="KW-1133">Transmembrane helix</keyword>